<dbReference type="InterPro" id="IPR001906">
    <property type="entry name" value="Terpene_synth_N"/>
</dbReference>
<dbReference type="GO" id="GO:0016102">
    <property type="term" value="P:diterpenoid biosynthetic process"/>
    <property type="evidence" value="ECO:0007669"/>
    <property type="project" value="InterPro"/>
</dbReference>
<feature type="domain" description="Terpene synthase metal-binding" evidence="7">
    <location>
        <begin position="521"/>
        <end position="758"/>
    </location>
</feature>
<dbReference type="FunFam" id="1.50.10.130:FF:000003">
    <property type="entry name" value="Ent-cassa-12,15-diene synthase"/>
    <property type="match status" value="1"/>
</dbReference>
<dbReference type="CDD" id="cd00684">
    <property type="entry name" value="Terpene_cyclase_plant_C1"/>
    <property type="match status" value="1"/>
</dbReference>
<evidence type="ECO:0000313" key="9">
    <source>
        <dbReference type="Proteomes" id="UP001231189"/>
    </source>
</evidence>
<evidence type="ECO:0000256" key="1">
    <source>
        <dbReference type="ARBA" id="ARBA00001946"/>
    </source>
</evidence>
<dbReference type="PANTHER" id="PTHR31739:SF50">
    <property type="match status" value="1"/>
</dbReference>
<evidence type="ECO:0000256" key="4">
    <source>
        <dbReference type="ARBA" id="ARBA00022842"/>
    </source>
</evidence>
<dbReference type="GO" id="GO:0010333">
    <property type="term" value="F:terpene synthase activity"/>
    <property type="evidence" value="ECO:0007669"/>
    <property type="project" value="InterPro"/>
</dbReference>
<comment type="similarity">
    <text evidence="2">Belongs to the terpene synthase family.</text>
</comment>
<dbReference type="PANTHER" id="PTHR31739">
    <property type="entry name" value="ENT-COPALYL DIPHOSPHATE SYNTHASE, CHLOROPLASTIC"/>
    <property type="match status" value="1"/>
</dbReference>
<keyword evidence="5" id="KW-0456">Lyase</keyword>
<dbReference type="SUPFAM" id="SSF48576">
    <property type="entry name" value="Terpenoid synthases"/>
    <property type="match status" value="1"/>
</dbReference>
<dbReference type="InterPro" id="IPR008949">
    <property type="entry name" value="Isoprenoid_synthase_dom_sf"/>
</dbReference>
<dbReference type="Gene3D" id="1.50.10.130">
    <property type="entry name" value="Terpene synthase, N-terminal domain"/>
    <property type="match status" value="1"/>
</dbReference>
<feature type="domain" description="Terpene synthase N-terminal" evidence="6">
    <location>
        <begin position="256"/>
        <end position="452"/>
    </location>
</feature>
<comment type="cofactor">
    <cofactor evidence="1">
        <name>Mg(2+)</name>
        <dbReference type="ChEBI" id="CHEBI:18420"/>
    </cofactor>
</comment>
<evidence type="ECO:0000256" key="2">
    <source>
        <dbReference type="ARBA" id="ARBA00006333"/>
    </source>
</evidence>
<dbReference type="Gene3D" id="1.10.600.10">
    <property type="entry name" value="Farnesyl Diphosphate Synthase"/>
    <property type="match status" value="1"/>
</dbReference>
<keyword evidence="9" id="KW-1185">Reference proteome</keyword>
<dbReference type="InterPro" id="IPR008930">
    <property type="entry name" value="Terpenoid_cyclase/PrenylTrfase"/>
</dbReference>
<dbReference type="SFLD" id="SFLDG01014">
    <property type="entry name" value="Terpene_Cyclase_Like_1_N-term"/>
    <property type="match status" value="1"/>
</dbReference>
<name>A0AAD8VF31_LOLMU</name>
<dbReference type="Pfam" id="PF03936">
    <property type="entry name" value="Terpene_synth_C"/>
    <property type="match status" value="1"/>
</dbReference>
<dbReference type="FunFam" id="1.50.10.160:FF:000002">
    <property type="entry name" value="cis-abienol synthase, chloroplastic"/>
    <property type="match status" value="1"/>
</dbReference>
<accession>A0AAD8VF31</accession>
<sequence length="823" mass="94073">MWSISNPTFPAAVTAPSLPRSSRCHHLRANPRRLQVFSRGWLHHPHLLSAPRVRTRTMTANCLAERSLVAENAGLRNKEREARIKRELEEPRPSPSPYDIAWVAMVPSRGFPQTPCYPQCVEWILQNQEDNGSWGIRELDLSTSKCTLLCTLACVIALKKWNVGPQHIARGLHFIGTNFSIVMDEQITAPIGFNITFTGMISLATGMGLEFPGRQTDVDAVLHIREMELNRYDVDKSYGRESYMAYVAEGLGNLVDWNEVMKFQRKNGSLFNSPSTTAAALIYSYDDKAQQYLNLLVSKFGSAVPTVFPINIYCQLSMVDSLEKIGISRHFSSEIMSILDRIYSLWLHRDDEIMLDIKTCAMAFRILRMNGYDVSADELSHMSEASAFYNSLQGYSDDTESLLELYKASRVNVSKDEIILEKIEYWAGNLLAEKLCPDVLHRVPFFEEVDYAIQFPFYATMERLHHRRNIEHFDVTGYQMLKTAYLPCSVKKDHLALATEDFTFSQGIYLNELLDLESWVKENRLDQLKFARQVQTYAFLTASACIFPPELSDARILWAKNCVLLTICDDFYDVGGSKDELENLTALVEMWDEHHELQFYSERVKILFCAIYATVNQIGEMASIVQNRDVREHLIEQWIRTLRSMMTEAEWGRTKYVPTTDEYIANAYVSYGLAPIVPPSLYFVGQELLESAEKDQEYNELFRLMSTCGRLLNDLQGLERESIQGKLNSVSLLVLHSGGSMSVEAAKKEVQDYIASCRTELIRLVLREGTVVPRPCKELYLRMYQVNHLFYSNTDGFSSPTEMLGEVNAVIYEPLKLQTNNPL</sequence>
<gene>
    <name evidence="8" type="ORF">QYE76_027607</name>
</gene>
<evidence type="ECO:0000259" key="6">
    <source>
        <dbReference type="Pfam" id="PF01397"/>
    </source>
</evidence>
<dbReference type="InterPro" id="IPR005630">
    <property type="entry name" value="Terpene_synthase_metal-bd"/>
</dbReference>
<dbReference type="GO" id="GO:0000287">
    <property type="term" value="F:magnesium ion binding"/>
    <property type="evidence" value="ECO:0007669"/>
    <property type="project" value="InterPro"/>
</dbReference>
<dbReference type="Pfam" id="PF01397">
    <property type="entry name" value="Terpene_synth"/>
    <property type="match status" value="1"/>
</dbReference>
<dbReference type="InterPro" id="IPR050148">
    <property type="entry name" value="Terpene_synthase-like"/>
</dbReference>
<dbReference type="Gene3D" id="1.50.10.160">
    <property type="match status" value="1"/>
</dbReference>
<organism evidence="8 9">
    <name type="scientific">Lolium multiflorum</name>
    <name type="common">Italian ryegrass</name>
    <name type="synonym">Lolium perenne subsp. multiflorum</name>
    <dbReference type="NCBI Taxonomy" id="4521"/>
    <lineage>
        <taxon>Eukaryota</taxon>
        <taxon>Viridiplantae</taxon>
        <taxon>Streptophyta</taxon>
        <taxon>Embryophyta</taxon>
        <taxon>Tracheophyta</taxon>
        <taxon>Spermatophyta</taxon>
        <taxon>Magnoliopsida</taxon>
        <taxon>Liliopsida</taxon>
        <taxon>Poales</taxon>
        <taxon>Poaceae</taxon>
        <taxon>BOP clade</taxon>
        <taxon>Pooideae</taxon>
        <taxon>Poodae</taxon>
        <taxon>Poeae</taxon>
        <taxon>Poeae Chloroplast Group 2 (Poeae type)</taxon>
        <taxon>Loliodinae</taxon>
        <taxon>Loliinae</taxon>
        <taxon>Lolium</taxon>
    </lineage>
</organism>
<evidence type="ECO:0000256" key="3">
    <source>
        <dbReference type="ARBA" id="ARBA00022723"/>
    </source>
</evidence>
<evidence type="ECO:0000313" key="8">
    <source>
        <dbReference type="EMBL" id="KAK1603934.1"/>
    </source>
</evidence>
<dbReference type="FunFam" id="1.10.600.10:FF:000005">
    <property type="entry name" value="Ent-kaur-16-ene synthase, chloroplastic"/>
    <property type="match status" value="1"/>
</dbReference>
<keyword evidence="4" id="KW-0460">Magnesium</keyword>
<evidence type="ECO:0000256" key="5">
    <source>
        <dbReference type="ARBA" id="ARBA00023239"/>
    </source>
</evidence>
<evidence type="ECO:0000259" key="7">
    <source>
        <dbReference type="Pfam" id="PF03936"/>
    </source>
</evidence>
<proteinExistence type="inferred from homology"/>
<dbReference type="SUPFAM" id="SSF48239">
    <property type="entry name" value="Terpenoid cyclases/Protein prenyltransferases"/>
    <property type="match status" value="2"/>
</dbReference>
<protein>
    <submittedName>
        <fullName evidence="8">Uncharacterized protein</fullName>
    </submittedName>
</protein>
<dbReference type="InterPro" id="IPR036965">
    <property type="entry name" value="Terpene_synth_N_sf"/>
</dbReference>
<dbReference type="EMBL" id="JAUUTY010000007">
    <property type="protein sequence ID" value="KAK1603934.1"/>
    <property type="molecule type" value="Genomic_DNA"/>
</dbReference>
<keyword evidence="3" id="KW-0479">Metal-binding</keyword>
<comment type="caution">
    <text evidence="8">The sequence shown here is derived from an EMBL/GenBank/DDBJ whole genome shotgun (WGS) entry which is preliminary data.</text>
</comment>
<reference evidence="8" key="1">
    <citation type="submission" date="2023-07" db="EMBL/GenBank/DDBJ databases">
        <title>A chromosome-level genome assembly of Lolium multiflorum.</title>
        <authorList>
            <person name="Chen Y."/>
            <person name="Copetti D."/>
            <person name="Kolliker R."/>
            <person name="Studer B."/>
        </authorList>
    </citation>
    <scope>NUCLEOTIDE SEQUENCE</scope>
    <source>
        <strain evidence="8">02402/16</strain>
        <tissue evidence="8">Leaf</tissue>
    </source>
</reference>
<dbReference type="InterPro" id="IPR044814">
    <property type="entry name" value="Terpene_cyclase_plant_C1"/>
</dbReference>
<dbReference type="Proteomes" id="UP001231189">
    <property type="component" value="Unassembled WGS sequence"/>
</dbReference>
<dbReference type="AlphaFoldDB" id="A0AAD8VF31"/>